<organism evidence="2 3">
    <name type="scientific">Protopolystoma xenopodis</name>
    <dbReference type="NCBI Taxonomy" id="117903"/>
    <lineage>
        <taxon>Eukaryota</taxon>
        <taxon>Metazoa</taxon>
        <taxon>Spiralia</taxon>
        <taxon>Lophotrochozoa</taxon>
        <taxon>Platyhelminthes</taxon>
        <taxon>Monogenea</taxon>
        <taxon>Polyopisthocotylea</taxon>
        <taxon>Polystomatidea</taxon>
        <taxon>Polystomatidae</taxon>
        <taxon>Protopolystoma</taxon>
    </lineage>
</organism>
<dbReference type="InterPro" id="IPR036691">
    <property type="entry name" value="Endo/exonu/phosph_ase_sf"/>
</dbReference>
<feature type="domain" description="Inositol polyphosphate-related phosphatase" evidence="1">
    <location>
        <begin position="35"/>
        <end position="155"/>
    </location>
</feature>
<dbReference type="Pfam" id="PF22669">
    <property type="entry name" value="Exo_endo_phos2"/>
    <property type="match status" value="1"/>
</dbReference>
<dbReference type="PANTHER" id="PTHR11200">
    <property type="entry name" value="INOSITOL 5-PHOSPHATASE"/>
    <property type="match status" value="1"/>
</dbReference>
<name>A0A3S5CQE7_9PLAT</name>
<dbReference type="Gene3D" id="3.60.10.10">
    <property type="entry name" value="Endonuclease/exonuclease/phosphatase"/>
    <property type="match status" value="1"/>
</dbReference>
<sequence>MPCVPPRRMYVDVRDISDFIYSISLPNVFRVHCATWNVADEGPPKDNLRKFLGIDADSHPDVIFVGFVISLQETSREDVWKRKLKWYLCPEGYVLIKSRNCWAIWIYVFIKRNLLVAVTNIESEVTASGYAGVMVLSVSHYCQGNKGGVSARFELC</sequence>
<protein>
    <recommendedName>
        <fullName evidence="1">Inositol polyphosphate-related phosphatase domain-containing protein</fullName>
    </recommendedName>
</protein>
<dbReference type="InterPro" id="IPR000300">
    <property type="entry name" value="IPPc"/>
</dbReference>
<gene>
    <name evidence="2" type="ORF">PXEA_LOCUS21374</name>
</gene>
<dbReference type="GO" id="GO:0046856">
    <property type="term" value="P:phosphatidylinositol dephosphorylation"/>
    <property type="evidence" value="ECO:0007669"/>
    <property type="project" value="InterPro"/>
</dbReference>
<dbReference type="Proteomes" id="UP000784294">
    <property type="component" value="Unassembled WGS sequence"/>
</dbReference>
<evidence type="ECO:0000313" key="2">
    <source>
        <dbReference type="EMBL" id="VEL27934.1"/>
    </source>
</evidence>
<evidence type="ECO:0000313" key="3">
    <source>
        <dbReference type="Proteomes" id="UP000784294"/>
    </source>
</evidence>
<comment type="caution">
    <text evidence="2">The sequence shown here is derived from an EMBL/GenBank/DDBJ whole genome shotgun (WGS) entry which is preliminary data.</text>
</comment>
<dbReference type="InterPro" id="IPR046985">
    <property type="entry name" value="IP5"/>
</dbReference>
<dbReference type="GO" id="GO:0004439">
    <property type="term" value="F:phosphatidylinositol-4,5-bisphosphate 5-phosphatase activity"/>
    <property type="evidence" value="ECO:0007669"/>
    <property type="project" value="TreeGrafter"/>
</dbReference>
<dbReference type="OrthoDB" id="62798at2759"/>
<feature type="non-terminal residue" evidence="2">
    <location>
        <position position="156"/>
    </location>
</feature>
<dbReference type="EMBL" id="CAAALY010091083">
    <property type="protein sequence ID" value="VEL27934.1"/>
    <property type="molecule type" value="Genomic_DNA"/>
</dbReference>
<evidence type="ECO:0000259" key="1">
    <source>
        <dbReference type="Pfam" id="PF22669"/>
    </source>
</evidence>
<reference evidence="2" key="1">
    <citation type="submission" date="2018-11" db="EMBL/GenBank/DDBJ databases">
        <authorList>
            <consortium name="Pathogen Informatics"/>
        </authorList>
    </citation>
    <scope>NUCLEOTIDE SEQUENCE</scope>
</reference>
<keyword evidence="3" id="KW-1185">Reference proteome</keyword>
<accession>A0A3S5CQE7</accession>
<proteinExistence type="predicted"/>
<dbReference type="AlphaFoldDB" id="A0A3S5CQE7"/>
<dbReference type="SUPFAM" id="SSF56219">
    <property type="entry name" value="DNase I-like"/>
    <property type="match status" value="1"/>
</dbReference>